<feature type="compositionally biased region" description="Basic and acidic residues" evidence="2">
    <location>
        <begin position="39"/>
        <end position="55"/>
    </location>
</feature>
<protein>
    <recommendedName>
        <fullName evidence="3">F-box domain-containing protein</fullName>
    </recommendedName>
</protein>
<evidence type="ECO:0000256" key="1">
    <source>
        <dbReference type="ARBA" id="ARBA00022786"/>
    </source>
</evidence>
<evidence type="ECO:0000259" key="3">
    <source>
        <dbReference type="PROSITE" id="PS50181"/>
    </source>
</evidence>
<feature type="compositionally biased region" description="Low complexity" evidence="2">
    <location>
        <begin position="128"/>
        <end position="138"/>
    </location>
</feature>
<dbReference type="InterPro" id="IPR036047">
    <property type="entry name" value="F-box-like_dom_sf"/>
</dbReference>
<feature type="region of interest" description="Disordered" evidence="2">
    <location>
        <begin position="116"/>
        <end position="177"/>
    </location>
</feature>
<feature type="compositionally biased region" description="Acidic residues" evidence="2">
    <location>
        <begin position="147"/>
        <end position="164"/>
    </location>
</feature>
<proteinExistence type="predicted"/>
<reference evidence="4" key="1">
    <citation type="submission" date="2021-01" db="EMBL/GenBank/DDBJ databases">
        <authorList>
            <person name="Corre E."/>
            <person name="Pelletier E."/>
            <person name="Niang G."/>
            <person name="Scheremetjew M."/>
            <person name="Finn R."/>
            <person name="Kale V."/>
            <person name="Holt S."/>
            <person name="Cochrane G."/>
            <person name="Meng A."/>
            <person name="Brown T."/>
            <person name="Cohen L."/>
        </authorList>
    </citation>
    <scope>NUCLEOTIDE SEQUENCE</scope>
    <source>
        <strain evidence="4">B593</strain>
    </source>
</reference>
<evidence type="ECO:0000256" key="2">
    <source>
        <dbReference type="SAM" id="MobiDB-lite"/>
    </source>
</evidence>
<dbReference type="SUPFAM" id="SSF81383">
    <property type="entry name" value="F-box domain"/>
    <property type="match status" value="1"/>
</dbReference>
<evidence type="ECO:0000313" key="4">
    <source>
        <dbReference type="EMBL" id="CAD8344048.1"/>
    </source>
</evidence>
<sequence>MPPKTKRKGGKPGEESPSLPQISESEPLPTEALASLSLDDNKKKSEAKNEARADDFSIELSPMWSGSTKGWSLTWGIWHRLPREEQKKIALQHGLKSIGEFEEFVSLQQAVDDSEYSMVEADAEPTRRTTTTTISTETAEPDNLKDDNDEEEVEEEEDEDDTALLEETSNPENTTEQLSAEELMKVGGQILLLPSEILHQIFAWLPVDSYGTLALVSPHWKYFTRTEAVYKRLCERLYLNQSKRRQLHVSRFGGSYRTMLETRPRVRAAGGCYVLKYSKIKRIERDMWCEIPVGAILETVYYRYLYFHEDGRCLYALSNSPPKIMFPRIRNVILHKEEHDVSIVSGWFQVQKYNCTVIAKQQWQSVKFEISILPESQYGNFSELCIDRHVTSGSGDFDEWSYDFHEHKVPDKNFRFIKDARL</sequence>
<feature type="region of interest" description="Disordered" evidence="2">
    <location>
        <begin position="1"/>
        <end position="31"/>
    </location>
</feature>
<dbReference type="Pfam" id="PF19270">
    <property type="entry name" value="FBO_C"/>
    <property type="match status" value="1"/>
</dbReference>
<dbReference type="EMBL" id="HBEH01000925">
    <property type="protein sequence ID" value="CAD8344048.1"/>
    <property type="molecule type" value="Transcribed_RNA"/>
</dbReference>
<dbReference type="GO" id="GO:0005737">
    <property type="term" value="C:cytoplasm"/>
    <property type="evidence" value="ECO:0007669"/>
    <property type="project" value="TreeGrafter"/>
</dbReference>
<feature type="compositionally biased region" description="Basic residues" evidence="2">
    <location>
        <begin position="1"/>
        <end position="10"/>
    </location>
</feature>
<organism evidence="4">
    <name type="scientific">Pseudo-nitzschia arenysensis</name>
    <dbReference type="NCBI Taxonomy" id="697910"/>
    <lineage>
        <taxon>Eukaryota</taxon>
        <taxon>Sar</taxon>
        <taxon>Stramenopiles</taxon>
        <taxon>Ochrophyta</taxon>
        <taxon>Bacillariophyta</taxon>
        <taxon>Bacillariophyceae</taxon>
        <taxon>Bacillariophycidae</taxon>
        <taxon>Bacillariales</taxon>
        <taxon>Bacillariaceae</taxon>
        <taxon>Pseudo-nitzschia</taxon>
    </lineage>
</organism>
<dbReference type="AlphaFoldDB" id="A0A7S0F7H7"/>
<dbReference type="SMART" id="SM00256">
    <property type="entry name" value="FBOX"/>
    <property type="match status" value="1"/>
</dbReference>
<dbReference type="Pfam" id="PF12937">
    <property type="entry name" value="F-box-like"/>
    <property type="match status" value="1"/>
</dbReference>
<dbReference type="GO" id="GO:0031146">
    <property type="term" value="P:SCF-dependent proteasomal ubiquitin-dependent protein catabolic process"/>
    <property type="evidence" value="ECO:0007669"/>
    <property type="project" value="TreeGrafter"/>
</dbReference>
<dbReference type="InterPro" id="IPR001810">
    <property type="entry name" value="F-box_dom"/>
</dbReference>
<feature type="region of interest" description="Disordered" evidence="2">
    <location>
        <begin position="36"/>
        <end position="55"/>
    </location>
</feature>
<name>A0A7S0F7H7_9STRA</name>
<feature type="domain" description="F-box" evidence="3">
    <location>
        <begin position="187"/>
        <end position="233"/>
    </location>
</feature>
<feature type="compositionally biased region" description="Polar residues" evidence="2">
    <location>
        <begin position="168"/>
        <end position="177"/>
    </location>
</feature>
<dbReference type="PROSITE" id="PS50181">
    <property type="entry name" value="FBOX"/>
    <property type="match status" value="1"/>
</dbReference>
<dbReference type="InterPro" id="IPR045464">
    <property type="entry name" value="Hrt3/FBXO9_C"/>
</dbReference>
<dbReference type="GO" id="GO:0019005">
    <property type="term" value="C:SCF ubiquitin ligase complex"/>
    <property type="evidence" value="ECO:0007669"/>
    <property type="project" value="TreeGrafter"/>
</dbReference>
<dbReference type="Gene3D" id="1.20.1280.50">
    <property type="match status" value="1"/>
</dbReference>
<dbReference type="PANTHER" id="PTHR12874:SF9">
    <property type="entry name" value="F-BOX ONLY PROTEIN 48"/>
    <property type="match status" value="1"/>
</dbReference>
<gene>
    <name evidence="4" type="ORF">PARE0329_LOCUS683</name>
</gene>
<accession>A0A7S0F7H7</accession>
<keyword evidence="1" id="KW-0833">Ubl conjugation pathway</keyword>
<dbReference type="PANTHER" id="PTHR12874">
    <property type="entry name" value="F-BOX ONLY PROTEIN 48-RELATED"/>
    <property type="match status" value="1"/>
</dbReference>